<comment type="caution">
    <text evidence="2">The sequence shown here is derived from an EMBL/GenBank/DDBJ whole genome shotgun (WGS) entry which is preliminary data.</text>
</comment>
<keyword evidence="3" id="KW-1185">Reference proteome</keyword>
<evidence type="ECO:0000256" key="1">
    <source>
        <dbReference type="SAM" id="Phobius"/>
    </source>
</evidence>
<accession>A0ABP3VUQ6</accession>
<name>A0ABP3VUQ6_CLOSU</name>
<keyword evidence="1" id="KW-0472">Membrane</keyword>
<gene>
    <name evidence="2" type="ORF">GCM10008908_03510</name>
</gene>
<reference evidence="3" key="1">
    <citation type="journal article" date="2019" name="Int. J. Syst. Evol. Microbiol.">
        <title>The Global Catalogue of Microorganisms (GCM) 10K type strain sequencing project: providing services to taxonomists for standard genome sequencing and annotation.</title>
        <authorList>
            <consortium name="The Broad Institute Genomics Platform"/>
            <consortium name="The Broad Institute Genome Sequencing Center for Infectious Disease"/>
            <person name="Wu L."/>
            <person name="Ma J."/>
        </authorList>
    </citation>
    <scope>NUCLEOTIDE SEQUENCE [LARGE SCALE GENOMIC DNA]</scope>
    <source>
        <strain evidence="3">JCM 1417</strain>
    </source>
</reference>
<dbReference type="RefSeq" id="WP_343823060.1">
    <property type="nucleotide sequence ID" value="NZ_BAAACI010000001.1"/>
</dbReference>
<feature type="transmembrane region" description="Helical" evidence="1">
    <location>
        <begin position="12"/>
        <end position="34"/>
    </location>
</feature>
<proteinExistence type="predicted"/>
<dbReference type="EMBL" id="BAAACI010000001">
    <property type="protein sequence ID" value="GAA0766141.1"/>
    <property type="molecule type" value="Genomic_DNA"/>
</dbReference>
<keyword evidence="1" id="KW-0812">Transmembrane</keyword>
<dbReference type="Proteomes" id="UP001501047">
    <property type="component" value="Unassembled WGS sequence"/>
</dbReference>
<evidence type="ECO:0008006" key="4">
    <source>
        <dbReference type="Google" id="ProtNLM"/>
    </source>
</evidence>
<organism evidence="2 3">
    <name type="scientific">Clostridium subterminale</name>
    <dbReference type="NCBI Taxonomy" id="1550"/>
    <lineage>
        <taxon>Bacteria</taxon>
        <taxon>Bacillati</taxon>
        <taxon>Bacillota</taxon>
        <taxon>Clostridia</taxon>
        <taxon>Eubacteriales</taxon>
        <taxon>Clostridiaceae</taxon>
        <taxon>Clostridium</taxon>
    </lineage>
</organism>
<sequence length="236" mass="27385">MKKDKIKYENIISGIILFSIIAAFAFLPIILSYIQQNYLVGKVETSTINSDKNTNSSETSVIDKLSMICGYGKMNKDIILIDKKQLFEPKMNNIRIPDSIVNEIKKLQDREIIPKVNLDNNLRVTDFSLKTYIDSKNLENKVKVWDIRLDADECTLNILMDVETHMIYGFSVSPFEDTTDIELVSNPDEFANYLGIKWSKVEDYYSNNITYSIAEKQIFYMYSVSERYIVLNLINY</sequence>
<evidence type="ECO:0000313" key="3">
    <source>
        <dbReference type="Proteomes" id="UP001501047"/>
    </source>
</evidence>
<keyword evidence="1" id="KW-1133">Transmembrane helix</keyword>
<protein>
    <recommendedName>
        <fullName evidence="4">POTRA domain-containing protein</fullName>
    </recommendedName>
</protein>
<evidence type="ECO:0000313" key="2">
    <source>
        <dbReference type="EMBL" id="GAA0766141.1"/>
    </source>
</evidence>